<protein>
    <submittedName>
        <fullName evidence="1">Uncharacterized protein</fullName>
    </submittedName>
</protein>
<dbReference type="AlphaFoldDB" id="T1IA78"/>
<dbReference type="EMBL" id="ACPB03012041">
    <property type="status" value="NOT_ANNOTATED_CDS"/>
    <property type="molecule type" value="Genomic_DNA"/>
</dbReference>
<organism evidence="1 2">
    <name type="scientific">Rhodnius prolixus</name>
    <name type="common">Triatomid bug</name>
    <dbReference type="NCBI Taxonomy" id="13249"/>
    <lineage>
        <taxon>Eukaryota</taxon>
        <taxon>Metazoa</taxon>
        <taxon>Ecdysozoa</taxon>
        <taxon>Arthropoda</taxon>
        <taxon>Hexapoda</taxon>
        <taxon>Insecta</taxon>
        <taxon>Pterygota</taxon>
        <taxon>Neoptera</taxon>
        <taxon>Paraneoptera</taxon>
        <taxon>Hemiptera</taxon>
        <taxon>Heteroptera</taxon>
        <taxon>Panheteroptera</taxon>
        <taxon>Cimicomorpha</taxon>
        <taxon>Reduviidae</taxon>
        <taxon>Triatominae</taxon>
        <taxon>Rhodnius</taxon>
    </lineage>
</organism>
<sequence length="54" mass="6012">MFILGAADIILLSPVLHLEKNDLLHASDPRSDRECSLCEIRAASDEMSRSGWLD</sequence>
<reference evidence="1" key="1">
    <citation type="submission" date="2015-05" db="UniProtKB">
        <authorList>
            <consortium name="EnsemblMetazoa"/>
        </authorList>
    </citation>
    <scope>IDENTIFICATION</scope>
</reference>
<evidence type="ECO:0000313" key="1">
    <source>
        <dbReference type="EnsemblMetazoa" id="RPRC013199-PA"/>
    </source>
</evidence>
<dbReference type="InParanoid" id="T1IA78"/>
<proteinExistence type="predicted"/>
<evidence type="ECO:0000313" key="2">
    <source>
        <dbReference type="Proteomes" id="UP000015103"/>
    </source>
</evidence>
<dbReference type="EnsemblMetazoa" id="RPRC013199-RA">
    <property type="protein sequence ID" value="RPRC013199-PA"/>
    <property type="gene ID" value="RPRC013199"/>
</dbReference>
<dbReference type="Proteomes" id="UP000015103">
    <property type="component" value="Unassembled WGS sequence"/>
</dbReference>
<dbReference type="HOGENOM" id="CLU_3052873_0_0_1"/>
<dbReference type="VEuPathDB" id="VectorBase:RPRC013199"/>
<name>T1IA78_RHOPR</name>
<keyword evidence="2" id="KW-1185">Reference proteome</keyword>
<accession>T1IA78</accession>